<comment type="caution">
    <text evidence="2">The sequence shown here is derived from an EMBL/GenBank/DDBJ whole genome shotgun (WGS) entry which is preliminary data.</text>
</comment>
<keyword evidence="3" id="KW-1185">Reference proteome</keyword>
<reference evidence="2 3" key="1">
    <citation type="journal article" date="2021" name="Comput. Struct. Biotechnol. J.">
        <title>De novo genome assembly of the potent medicinal plant Rehmannia glutinosa using nanopore technology.</title>
        <authorList>
            <person name="Ma L."/>
            <person name="Dong C."/>
            <person name="Song C."/>
            <person name="Wang X."/>
            <person name="Zheng X."/>
            <person name="Niu Y."/>
            <person name="Chen S."/>
            <person name="Feng W."/>
        </authorList>
    </citation>
    <scope>NUCLEOTIDE SEQUENCE [LARGE SCALE GENOMIC DNA]</scope>
    <source>
        <strain evidence="2">DH-2019</strain>
    </source>
</reference>
<dbReference type="InterPro" id="IPR036397">
    <property type="entry name" value="RNaseH_sf"/>
</dbReference>
<gene>
    <name evidence="2" type="ORF">DH2020_024722</name>
</gene>
<dbReference type="InterPro" id="IPR052929">
    <property type="entry name" value="RNase_H-like_EbsB-rel"/>
</dbReference>
<evidence type="ECO:0000259" key="1">
    <source>
        <dbReference type="Pfam" id="PF13456"/>
    </source>
</evidence>
<organism evidence="2 3">
    <name type="scientific">Rehmannia glutinosa</name>
    <name type="common">Chinese foxglove</name>
    <dbReference type="NCBI Taxonomy" id="99300"/>
    <lineage>
        <taxon>Eukaryota</taxon>
        <taxon>Viridiplantae</taxon>
        <taxon>Streptophyta</taxon>
        <taxon>Embryophyta</taxon>
        <taxon>Tracheophyta</taxon>
        <taxon>Spermatophyta</taxon>
        <taxon>Magnoliopsida</taxon>
        <taxon>eudicotyledons</taxon>
        <taxon>Gunneridae</taxon>
        <taxon>Pentapetalae</taxon>
        <taxon>asterids</taxon>
        <taxon>lamiids</taxon>
        <taxon>Lamiales</taxon>
        <taxon>Orobanchaceae</taxon>
        <taxon>Rehmannieae</taxon>
        <taxon>Rehmannia</taxon>
    </lineage>
</organism>
<dbReference type="Pfam" id="PF13456">
    <property type="entry name" value="RVT_3"/>
    <property type="match status" value="1"/>
</dbReference>
<name>A0ABR0W5J7_REHGL</name>
<evidence type="ECO:0000313" key="3">
    <source>
        <dbReference type="Proteomes" id="UP001318860"/>
    </source>
</evidence>
<protein>
    <recommendedName>
        <fullName evidence="1">RNase H type-1 domain-containing protein</fullName>
    </recommendedName>
</protein>
<dbReference type="InterPro" id="IPR012337">
    <property type="entry name" value="RNaseH-like_sf"/>
</dbReference>
<dbReference type="InterPro" id="IPR044730">
    <property type="entry name" value="RNase_H-like_dom_plant"/>
</dbReference>
<feature type="domain" description="RNase H type-1" evidence="1">
    <location>
        <begin position="80"/>
        <end position="196"/>
    </location>
</feature>
<dbReference type="PANTHER" id="PTHR47074:SF48">
    <property type="entry name" value="POLYNUCLEOTIDYL TRANSFERASE, RIBONUCLEASE H-LIKE SUPERFAMILY PROTEIN"/>
    <property type="match status" value="1"/>
</dbReference>
<accession>A0ABR0W5J7</accession>
<dbReference type="PANTHER" id="PTHR47074">
    <property type="entry name" value="BNAC02G40300D PROTEIN"/>
    <property type="match status" value="1"/>
</dbReference>
<dbReference type="Proteomes" id="UP001318860">
    <property type="component" value="Unassembled WGS sequence"/>
</dbReference>
<proteinExistence type="predicted"/>
<dbReference type="Gene3D" id="3.30.420.10">
    <property type="entry name" value="Ribonuclease H-like superfamily/Ribonuclease H"/>
    <property type="match status" value="1"/>
</dbReference>
<evidence type="ECO:0000313" key="2">
    <source>
        <dbReference type="EMBL" id="KAK6141537.1"/>
    </source>
</evidence>
<dbReference type="CDD" id="cd06222">
    <property type="entry name" value="RNase_H_like"/>
    <property type="match status" value="1"/>
</dbReference>
<dbReference type="SUPFAM" id="SSF53098">
    <property type="entry name" value="Ribonuclease H-like"/>
    <property type="match status" value="1"/>
</dbReference>
<sequence>MIENGDSEGHPMFAMLLYTIWDSRNKLTFRDQSMSQLTGHQMAASKLEEFNKVVAGGRHLMTHKMNDQWHPLEVGFVKINTDASLIENKGSGLGVIIRDSRGQVLSSLMYKVNSNCAIKVAEAVACRARLKLAREMNFQKVYLETDNITLYHKLRKRAEDLSYMGNIVDDIYNLIPFFETVIPSFIRRSRNFLAHSS</sequence>
<dbReference type="InterPro" id="IPR002156">
    <property type="entry name" value="RNaseH_domain"/>
</dbReference>
<dbReference type="EMBL" id="JABTTQ020000123">
    <property type="protein sequence ID" value="KAK6141537.1"/>
    <property type="molecule type" value="Genomic_DNA"/>
</dbReference>